<dbReference type="RefSeq" id="WP_148471813.1">
    <property type="nucleotide sequence ID" value="NZ_JAOQJD010000002.1"/>
</dbReference>
<organism evidence="1 2">
    <name type="scientific">Aedoeadaptatus acetigenes</name>
    <dbReference type="NCBI Taxonomy" id="2981723"/>
    <lineage>
        <taxon>Bacteria</taxon>
        <taxon>Bacillati</taxon>
        <taxon>Bacillota</taxon>
        <taxon>Tissierellia</taxon>
        <taxon>Tissierellales</taxon>
        <taxon>Peptoniphilaceae</taxon>
        <taxon>Aedoeadaptatus</taxon>
    </lineage>
</organism>
<comment type="caution">
    <text evidence="1">The sequence shown here is derived from an EMBL/GenBank/DDBJ whole genome shotgun (WGS) entry which is preliminary data.</text>
</comment>
<sequence length="218" mass="25315">MIHTDTRKLQLAGWLKEHGNVEYQSPLKLQKFLLLYEAFAKVDKGDGDFSHLKGYKRGPVFSQIWGDYTYERAAFDRAAEKAFEADEGSIDEEQAKRSLFIVSILSENELSDLTHQLDLWKTKENRIMQGEQQVELEEEDFSQDDAKLVALLEAMYPNDLIENTRIVPLDNHYFLFSKQDAARLTEQHYDTLGELAEKEQLHNPVYVELDEEGRLIVD</sequence>
<dbReference type="EMBL" id="JBBNPS010000023">
    <property type="protein sequence ID" value="MEQ3354109.1"/>
    <property type="molecule type" value="Genomic_DNA"/>
</dbReference>
<evidence type="ECO:0000313" key="1">
    <source>
        <dbReference type="EMBL" id="MEQ3354109.1"/>
    </source>
</evidence>
<protein>
    <recommendedName>
        <fullName evidence="3">Antitoxin SocA-like Panacea domain-containing protein</fullName>
    </recommendedName>
</protein>
<evidence type="ECO:0008006" key="3">
    <source>
        <dbReference type="Google" id="ProtNLM"/>
    </source>
</evidence>
<dbReference type="Proteomes" id="UP001481872">
    <property type="component" value="Unassembled WGS sequence"/>
</dbReference>
<gene>
    <name evidence="1" type="ORF">AAA081_07380</name>
</gene>
<evidence type="ECO:0000313" key="2">
    <source>
        <dbReference type="Proteomes" id="UP001481872"/>
    </source>
</evidence>
<name>A0ABV1J7D5_9FIRM</name>
<proteinExistence type="predicted"/>
<keyword evidence="2" id="KW-1185">Reference proteome</keyword>
<accession>A0ABV1J7D5</accession>
<reference evidence="1 2" key="1">
    <citation type="submission" date="2024-04" db="EMBL/GenBank/DDBJ databases">
        <title>Human intestinal bacterial collection.</title>
        <authorList>
            <person name="Pauvert C."/>
            <person name="Hitch T.C.A."/>
            <person name="Clavel T."/>
        </authorList>
    </citation>
    <scope>NUCLEOTIDE SEQUENCE [LARGE SCALE GENOMIC DNA]</scope>
    <source>
        <strain evidence="1 2">CLA-SR-H026</strain>
    </source>
</reference>